<dbReference type="Pfam" id="PF01979">
    <property type="entry name" value="Amidohydro_1"/>
    <property type="match status" value="1"/>
</dbReference>
<dbReference type="SUPFAM" id="SSF51338">
    <property type="entry name" value="Composite domain of metallo-dependent hydrolases"/>
    <property type="match status" value="1"/>
</dbReference>
<accession>A0A412YSP8</accession>
<dbReference type="RefSeq" id="WP_118019801.1">
    <property type="nucleotide sequence ID" value="NZ_CAUHGS010000010.1"/>
</dbReference>
<feature type="domain" description="Amidohydrolase-related" evidence="2">
    <location>
        <begin position="53"/>
        <end position="432"/>
    </location>
</feature>
<dbReference type="GO" id="GO:0006145">
    <property type="term" value="P:purine nucleobase catabolic process"/>
    <property type="evidence" value="ECO:0007669"/>
    <property type="project" value="TreeGrafter"/>
</dbReference>
<protein>
    <submittedName>
        <fullName evidence="3">Allantoinase</fullName>
    </submittedName>
</protein>
<dbReference type="InterPro" id="IPR050138">
    <property type="entry name" value="DHOase/Allantoinase_Hydrolase"/>
</dbReference>
<sequence>MDTLDTLIIGGTVVTPHSTQKLNIGISNGILCELLNPSITPKAQTIIDASGKFIIPGCIDEHIHFNDPGTTHREDFPHGTAACAVGGITTAIAMPTNTPLVLNKTNLQLTLDTYEGNGYVDYAVHGGLDASNDGQLEEFWLNTGITAVKVFTCYSSPDMGWVRDGILYKNMKLLADHNATMIIHSENHDLIALAEKELRDRGRCDGMAHCQSHPVLSEVEAIRRIIYYVEDTGITTVIPHVSTWEGLESIKKARDRGLPVFAETCAQYLTFTETDVQEQGPYLKFTPPVHSKENRAHILEQMKKGYVNTIASDHSPYAEYEKVPGLDCIWDSPNGIPGLEILLPTLLNLVSEGWITMEKLVEMTSYTPALLYQLPGKGRIEIGYDADLVIVDMEKEMVFTEDMIQCKNKWSPFIGRTFKGCPVMTLVRGKTVAKDFKLTGEKGYGHYIARPKF</sequence>
<dbReference type="InterPro" id="IPR011059">
    <property type="entry name" value="Metal-dep_hydrolase_composite"/>
</dbReference>
<dbReference type="Gene3D" id="2.30.40.10">
    <property type="entry name" value="Urease, subunit C, domain 1"/>
    <property type="match status" value="1"/>
</dbReference>
<dbReference type="SUPFAM" id="SSF51556">
    <property type="entry name" value="Metallo-dependent hydrolases"/>
    <property type="match status" value="1"/>
</dbReference>
<name>A0A412YSP8_9FIRM</name>
<evidence type="ECO:0000256" key="1">
    <source>
        <dbReference type="ARBA" id="ARBA00008829"/>
    </source>
</evidence>
<dbReference type="EMBL" id="QRZM01000031">
    <property type="protein sequence ID" value="RGV68298.1"/>
    <property type="molecule type" value="Genomic_DNA"/>
</dbReference>
<reference evidence="3 4" key="1">
    <citation type="submission" date="2018-08" db="EMBL/GenBank/DDBJ databases">
        <title>A genome reference for cultivated species of the human gut microbiota.</title>
        <authorList>
            <person name="Zou Y."/>
            <person name="Xue W."/>
            <person name="Luo G."/>
        </authorList>
    </citation>
    <scope>NUCLEOTIDE SEQUENCE [LARGE SCALE GENOMIC DNA]</scope>
    <source>
        <strain evidence="3 4">AF14-18</strain>
    </source>
</reference>
<dbReference type="InterPro" id="IPR006680">
    <property type="entry name" value="Amidohydro-rel"/>
</dbReference>
<comment type="similarity">
    <text evidence="1">Belongs to the metallo-dependent hydrolases superfamily. Hydantoinase/dihydropyrimidinase family.</text>
</comment>
<organism evidence="3 4">
    <name type="scientific">Enterocloster bolteae</name>
    <dbReference type="NCBI Taxonomy" id="208479"/>
    <lineage>
        <taxon>Bacteria</taxon>
        <taxon>Bacillati</taxon>
        <taxon>Bacillota</taxon>
        <taxon>Clostridia</taxon>
        <taxon>Lachnospirales</taxon>
        <taxon>Lachnospiraceae</taxon>
        <taxon>Enterocloster</taxon>
    </lineage>
</organism>
<dbReference type="NCBIfam" id="TIGR00857">
    <property type="entry name" value="pyrC_multi"/>
    <property type="match status" value="1"/>
</dbReference>
<evidence type="ECO:0000259" key="2">
    <source>
        <dbReference type="Pfam" id="PF01979"/>
    </source>
</evidence>
<dbReference type="PANTHER" id="PTHR43668:SF2">
    <property type="entry name" value="ALLANTOINASE"/>
    <property type="match status" value="1"/>
</dbReference>
<dbReference type="GO" id="GO:0005737">
    <property type="term" value="C:cytoplasm"/>
    <property type="evidence" value="ECO:0007669"/>
    <property type="project" value="TreeGrafter"/>
</dbReference>
<evidence type="ECO:0000313" key="3">
    <source>
        <dbReference type="EMBL" id="RGV68298.1"/>
    </source>
</evidence>
<gene>
    <name evidence="3" type="ORF">DWW02_29360</name>
</gene>
<comment type="caution">
    <text evidence="3">The sequence shown here is derived from an EMBL/GenBank/DDBJ whole genome shotgun (WGS) entry which is preliminary data.</text>
</comment>
<dbReference type="AlphaFoldDB" id="A0A412YSP8"/>
<dbReference type="GO" id="GO:0004038">
    <property type="term" value="F:allantoinase activity"/>
    <property type="evidence" value="ECO:0007669"/>
    <property type="project" value="TreeGrafter"/>
</dbReference>
<dbReference type="FunFam" id="3.20.20.140:FF:000174">
    <property type="entry name" value="Dihydropyrimidinase-related protein 2"/>
    <property type="match status" value="1"/>
</dbReference>
<dbReference type="Proteomes" id="UP000284543">
    <property type="component" value="Unassembled WGS sequence"/>
</dbReference>
<dbReference type="PANTHER" id="PTHR43668">
    <property type="entry name" value="ALLANTOINASE"/>
    <property type="match status" value="1"/>
</dbReference>
<evidence type="ECO:0000313" key="4">
    <source>
        <dbReference type="Proteomes" id="UP000284543"/>
    </source>
</evidence>
<dbReference type="Gene3D" id="3.20.20.140">
    <property type="entry name" value="Metal-dependent hydrolases"/>
    <property type="match status" value="1"/>
</dbReference>
<proteinExistence type="inferred from homology"/>
<dbReference type="InterPro" id="IPR032466">
    <property type="entry name" value="Metal_Hydrolase"/>
</dbReference>